<evidence type="ECO:0000313" key="5">
    <source>
        <dbReference type="Proteomes" id="UP001596473"/>
    </source>
</evidence>
<keyword evidence="5" id="KW-1185">Reference proteome</keyword>
<organism evidence="4 5">
    <name type="scientific">Iodobacter arcticus</name>
    <dbReference type="NCBI Taxonomy" id="590593"/>
    <lineage>
        <taxon>Bacteria</taxon>
        <taxon>Pseudomonadati</taxon>
        <taxon>Pseudomonadota</taxon>
        <taxon>Betaproteobacteria</taxon>
        <taxon>Neisseriales</taxon>
        <taxon>Chitinibacteraceae</taxon>
        <taxon>Iodobacter</taxon>
    </lineage>
</organism>
<dbReference type="RefSeq" id="WP_380187454.1">
    <property type="nucleotide sequence ID" value="NZ_JBHTBQ010000012.1"/>
</dbReference>
<dbReference type="PIRSF" id="PIRSF015582">
    <property type="entry name" value="Cit_lyase_B"/>
    <property type="match status" value="1"/>
</dbReference>
<gene>
    <name evidence="4" type="ORF">ACFQNF_07875</name>
</gene>
<evidence type="ECO:0000256" key="3">
    <source>
        <dbReference type="ARBA" id="ARBA00022842"/>
    </source>
</evidence>
<evidence type="ECO:0000256" key="1">
    <source>
        <dbReference type="ARBA" id="ARBA00001946"/>
    </source>
</evidence>
<dbReference type="InterPro" id="IPR040442">
    <property type="entry name" value="Pyrv_kinase-like_dom_sf"/>
</dbReference>
<dbReference type="InterPro" id="IPR015813">
    <property type="entry name" value="Pyrv/PenolPyrv_kinase-like_dom"/>
</dbReference>
<dbReference type="EMBL" id="JBHTBQ010000012">
    <property type="protein sequence ID" value="MFC7419799.1"/>
    <property type="molecule type" value="Genomic_DNA"/>
</dbReference>
<evidence type="ECO:0000313" key="4">
    <source>
        <dbReference type="EMBL" id="MFC7419799.1"/>
    </source>
</evidence>
<evidence type="ECO:0000256" key="2">
    <source>
        <dbReference type="ARBA" id="ARBA00022723"/>
    </source>
</evidence>
<dbReference type="PANTHER" id="PTHR32308">
    <property type="entry name" value="LYASE BETA SUBUNIT, PUTATIVE (AFU_ORTHOLOGUE AFUA_4G13030)-RELATED"/>
    <property type="match status" value="1"/>
</dbReference>
<dbReference type="PANTHER" id="PTHR32308:SF10">
    <property type="entry name" value="CITRATE LYASE SUBUNIT BETA"/>
    <property type="match status" value="1"/>
</dbReference>
<sequence>MAKVLGASLYVPATHKDLQQIADGELLGELRSVIFCTEDAVAESELSYALFSLSLVLQQMVERPTTERFVRVRNPEVMKRVLAMPGVEKLTGFVLPKITHHNFDSYFRQVRKTHFMLMPTLETVEVFDDAEMKQLRLCLERPGVRDHILALRIGGNDLLALLGIRRPRHVSIYRTPLGAVISKLVTIFRPYGFVLTAPVFEHLDNPTLLAQEVEEDLAHGMVGKTAIHPSQVALIEQHYRVQHRDVDVALKIIDEASPAVFRMHDSMCEVATHRAWAHGVLEQARVFGIHSMV</sequence>
<dbReference type="GO" id="GO:0016829">
    <property type="term" value="F:lyase activity"/>
    <property type="evidence" value="ECO:0007669"/>
    <property type="project" value="UniProtKB-KW"/>
</dbReference>
<dbReference type="InterPro" id="IPR011206">
    <property type="entry name" value="Citrate_lyase_beta/mcl1/mcl2"/>
</dbReference>
<comment type="caution">
    <text evidence="4">The sequence shown here is derived from an EMBL/GenBank/DDBJ whole genome shotgun (WGS) entry which is preliminary data.</text>
</comment>
<name>A0ABW2QXK0_9NEIS</name>
<dbReference type="InterPro" id="IPR039480">
    <property type="entry name" value="C-C_Bond_Lyase-like"/>
</dbReference>
<protein>
    <submittedName>
        <fullName evidence="4">HpcH/HpaI aldolase/citrate lyase family protein</fullName>
    </submittedName>
</protein>
<comment type="cofactor">
    <cofactor evidence="1">
        <name>Mg(2+)</name>
        <dbReference type="ChEBI" id="CHEBI:18420"/>
    </cofactor>
</comment>
<accession>A0ABW2QXK0</accession>
<dbReference type="SUPFAM" id="SSF51621">
    <property type="entry name" value="Phosphoenolpyruvate/pyruvate domain"/>
    <property type="match status" value="1"/>
</dbReference>
<dbReference type="Proteomes" id="UP001596473">
    <property type="component" value="Unassembled WGS sequence"/>
</dbReference>
<keyword evidence="3" id="KW-0460">Magnesium</keyword>
<keyword evidence="2" id="KW-0479">Metal-binding</keyword>
<proteinExistence type="predicted"/>
<dbReference type="Pfam" id="PF15617">
    <property type="entry name" value="C-C_Bond_Lyase"/>
    <property type="match status" value="1"/>
</dbReference>
<reference evidence="5" key="1">
    <citation type="journal article" date="2019" name="Int. J. Syst. Evol. Microbiol.">
        <title>The Global Catalogue of Microorganisms (GCM) 10K type strain sequencing project: providing services to taxonomists for standard genome sequencing and annotation.</title>
        <authorList>
            <consortium name="The Broad Institute Genomics Platform"/>
            <consortium name="The Broad Institute Genome Sequencing Center for Infectious Disease"/>
            <person name="Wu L."/>
            <person name="Ma J."/>
        </authorList>
    </citation>
    <scope>NUCLEOTIDE SEQUENCE [LARGE SCALE GENOMIC DNA]</scope>
    <source>
        <strain evidence="5">CCUG 62945</strain>
    </source>
</reference>
<keyword evidence="4" id="KW-0456">Lyase</keyword>
<dbReference type="Gene3D" id="3.20.20.60">
    <property type="entry name" value="Phosphoenolpyruvate-binding domains"/>
    <property type="match status" value="1"/>
</dbReference>